<sequence length="83" mass="9720">MPIPIPTNNVRKQFLHEGKILIDLSEIRSLRNYHYLREIKGKNAMNTLTVTLKHPKLGEDISTFWRKLSADYFESEITYTGVK</sequence>
<dbReference type="RefSeq" id="WP_077424765.1">
    <property type="nucleotide sequence ID" value="NZ_MLHQ01000025.1"/>
</dbReference>
<dbReference type="STRING" id="1907939.BKL49_09150"/>
<dbReference type="EMBL" id="MLHQ01000025">
    <property type="protein sequence ID" value="OOF57248.1"/>
    <property type="molecule type" value="Genomic_DNA"/>
</dbReference>
<reference evidence="1 2" key="1">
    <citation type="submission" date="2016-10" db="EMBL/GenBank/DDBJ databases">
        <title>Rodentibacter gen. nov. and new species.</title>
        <authorList>
            <person name="Christensen H."/>
        </authorList>
    </citation>
    <scope>NUCLEOTIDE SEQUENCE [LARGE SCALE GENOMIC DNA]</scope>
    <source>
        <strain evidence="1 2">Ac151</strain>
    </source>
</reference>
<dbReference type="OrthoDB" id="9859096at2"/>
<comment type="caution">
    <text evidence="1">The sequence shown here is derived from an EMBL/GenBank/DDBJ whole genome shotgun (WGS) entry which is preliminary data.</text>
</comment>
<protein>
    <submittedName>
        <fullName evidence="1">Uncharacterized protein</fullName>
    </submittedName>
</protein>
<name>A0A1V3JKU1_9PAST</name>
<evidence type="ECO:0000313" key="1">
    <source>
        <dbReference type="EMBL" id="OOF57248.1"/>
    </source>
</evidence>
<accession>A0A1V3JKU1</accession>
<dbReference type="AlphaFoldDB" id="A0A1V3JKU1"/>
<evidence type="ECO:0000313" key="2">
    <source>
        <dbReference type="Proteomes" id="UP000188602"/>
    </source>
</evidence>
<organism evidence="1 2">
    <name type="scientific">Rodentibacter myodis</name>
    <dbReference type="NCBI Taxonomy" id="1907939"/>
    <lineage>
        <taxon>Bacteria</taxon>
        <taxon>Pseudomonadati</taxon>
        <taxon>Pseudomonadota</taxon>
        <taxon>Gammaproteobacteria</taxon>
        <taxon>Pasteurellales</taxon>
        <taxon>Pasteurellaceae</taxon>
        <taxon>Rodentibacter</taxon>
    </lineage>
</organism>
<dbReference type="Proteomes" id="UP000188602">
    <property type="component" value="Unassembled WGS sequence"/>
</dbReference>
<proteinExistence type="predicted"/>
<keyword evidence="2" id="KW-1185">Reference proteome</keyword>
<gene>
    <name evidence="1" type="ORF">BKL49_09150</name>
</gene>